<comment type="caution">
    <text evidence="1">The sequence shown here is derived from an EMBL/GenBank/DDBJ whole genome shotgun (WGS) entry which is preliminary data.</text>
</comment>
<keyword evidence="2" id="KW-1185">Reference proteome</keyword>
<protein>
    <submittedName>
        <fullName evidence="1">Uncharacterized protein</fullName>
    </submittedName>
</protein>
<dbReference type="EMBL" id="CM023490">
    <property type="protein sequence ID" value="KAH6942548.1"/>
    <property type="molecule type" value="Genomic_DNA"/>
</dbReference>
<sequence length="103" mass="11278">MNSPEATKRLAQLKELQVKGRRCLVIDPQEQQSRVLDAPDHPAAKVRSRRMAGLPPEPTSVTDNGRGDPTGRGEVADEGRNLVIGHQNHGDFLADQMKMLTIG</sequence>
<evidence type="ECO:0000313" key="2">
    <source>
        <dbReference type="Proteomes" id="UP000821845"/>
    </source>
</evidence>
<reference evidence="1" key="1">
    <citation type="submission" date="2020-05" db="EMBL/GenBank/DDBJ databases">
        <title>Large-scale comparative analyses of tick genomes elucidate their genetic diversity and vector capacities.</title>
        <authorList>
            <person name="Jia N."/>
            <person name="Wang J."/>
            <person name="Shi W."/>
            <person name="Du L."/>
            <person name="Sun Y."/>
            <person name="Zhan W."/>
            <person name="Jiang J."/>
            <person name="Wang Q."/>
            <person name="Zhang B."/>
            <person name="Ji P."/>
            <person name="Sakyi L.B."/>
            <person name="Cui X."/>
            <person name="Yuan T."/>
            <person name="Jiang B."/>
            <person name="Yang W."/>
            <person name="Lam T.T.-Y."/>
            <person name="Chang Q."/>
            <person name="Ding S."/>
            <person name="Wang X."/>
            <person name="Zhu J."/>
            <person name="Ruan X."/>
            <person name="Zhao L."/>
            <person name="Wei J."/>
            <person name="Que T."/>
            <person name="Du C."/>
            <person name="Cheng J."/>
            <person name="Dai P."/>
            <person name="Han X."/>
            <person name="Huang E."/>
            <person name="Gao Y."/>
            <person name="Liu J."/>
            <person name="Shao H."/>
            <person name="Ye R."/>
            <person name="Li L."/>
            <person name="Wei W."/>
            <person name="Wang X."/>
            <person name="Wang C."/>
            <person name="Yang T."/>
            <person name="Huo Q."/>
            <person name="Li W."/>
            <person name="Guo W."/>
            <person name="Chen H."/>
            <person name="Zhou L."/>
            <person name="Ni X."/>
            <person name="Tian J."/>
            <person name="Zhou Y."/>
            <person name="Sheng Y."/>
            <person name="Liu T."/>
            <person name="Pan Y."/>
            <person name="Xia L."/>
            <person name="Li J."/>
            <person name="Zhao F."/>
            <person name="Cao W."/>
        </authorList>
    </citation>
    <scope>NUCLEOTIDE SEQUENCE</scope>
    <source>
        <strain evidence="1">Hyas-2018</strain>
    </source>
</reference>
<name>A0ACB7T6I0_HYAAI</name>
<gene>
    <name evidence="1" type="ORF">HPB50_007849</name>
</gene>
<organism evidence="1 2">
    <name type="scientific">Hyalomma asiaticum</name>
    <name type="common">Tick</name>
    <dbReference type="NCBI Taxonomy" id="266040"/>
    <lineage>
        <taxon>Eukaryota</taxon>
        <taxon>Metazoa</taxon>
        <taxon>Ecdysozoa</taxon>
        <taxon>Arthropoda</taxon>
        <taxon>Chelicerata</taxon>
        <taxon>Arachnida</taxon>
        <taxon>Acari</taxon>
        <taxon>Parasitiformes</taxon>
        <taxon>Ixodida</taxon>
        <taxon>Ixodoidea</taxon>
        <taxon>Ixodidae</taxon>
        <taxon>Hyalomminae</taxon>
        <taxon>Hyalomma</taxon>
    </lineage>
</organism>
<accession>A0ACB7T6I0</accession>
<dbReference type="Proteomes" id="UP000821845">
    <property type="component" value="Chromosome 10"/>
</dbReference>
<evidence type="ECO:0000313" key="1">
    <source>
        <dbReference type="EMBL" id="KAH6942548.1"/>
    </source>
</evidence>
<proteinExistence type="predicted"/>